<comment type="caution">
    <text evidence="8">The sequence shown here is derived from an EMBL/GenBank/DDBJ whole genome shotgun (WGS) entry which is preliminary data.</text>
</comment>
<feature type="domain" description="Phospholipase D-like" evidence="7">
    <location>
        <begin position="56"/>
        <end position="184"/>
    </location>
</feature>
<protein>
    <recommendedName>
        <fullName evidence="3">phospholipase D</fullName>
        <ecNumber evidence="3">3.1.4.4</ecNumber>
    </recommendedName>
</protein>
<proteinExistence type="inferred from homology"/>
<evidence type="ECO:0000256" key="2">
    <source>
        <dbReference type="ARBA" id="ARBA00008664"/>
    </source>
</evidence>
<organism evidence="8 9">
    <name type="scientific">Candidatus Obscuribacter phosphatis</name>
    <dbReference type="NCBI Taxonomy" id="1906157"/>
    <lineage>
        <taxon>Bacteria</taxon>
        <taxon>Bacillati</taxon>
        <taxon>Candidatus Melainabacteria</taxon>
        <taxon>Candidatus Obscuribacterales</taxon>
        <taxon>Candidatus Obscuribacteraceae</taxon>
        <taxon>Candidatus Obscuribacter</taxon>
    </lineage>
</organism>
<evidence type="ECO:0000256" key="4">
    <source>
        <dbReference type="ARBA" id="ARBA00022801"/>
    </source>
</evidence>
<sequence>MFKTRMRQVLLALLLLASTFGAGTWYGYSLPRAGVDPQDYIETVVTPYESGLARYLKFLDGTRSSLRIAVYSLTEEEIVDKLIELKGRGKDIVVLVDRSQSVGGGRNKSGVSYQQAQVQRLRDAGIEVVIGTSEKRGQIMHLKVTIRDGEWVEDGSWNYSNSADFQTNNLNFIHSKKRADFFMKYWASMYEFMKKQDQTPWDKTD</sequence>
<evidence type="ECO:0000313" key="8">
    <source>
        <dbReference type="EMBL" id="MBN8662393.1"/>
    </source>
</evidence>
<accession>A0A8J7PI60</accession>
<evidence type="ECO:0000256" key="5">
    <source>
        <dbReference type="ARBA" id="ARBA00022963"/>
    </source>
</evidence>
<dbReference type="SUPFAM" id="SSF56024">
    <property type="entry name" value="Phospholipase D/nuclease"/>
    <property type="match status" value="1"/>
</dbReference>
<dbReference type="Gene3D" id="3.30.870.10">
    <property type="entry name" value="Endonuclease Chain A"/>
    <property type="match status" value="1"/>
</dbReference>
<dbReference type="AlphaFoldDB" id="A0A8J7PI60"/>
<dbReference type="GO" id="GO:0004630">
    <property type="term" value="F:phospholipase D activity"/>
    <property type="evidence" value="ECO:0007669"/>
    <property type="project" value="UniProtKB-EC"/>
</dbReference>
<dbReference type="GO" id="GO:0016042">
    <property type="term" value="P:lipid catabolic process"/>
    <property type="evidence" value="ECO:0007669"/>
    <property type="project" value="UniProtKB-KW"/>
</dbReference>
<dbReference type="EMBL" id="JAFLCK010000037">
    <property type="protein sequence ID" value="MBN8662393.1"/>
    <property type="molecule type" value="Genomic_DNA"/>
</dbReference>
<evidence type="ECO:0000256" key="6">
    <source>
        <dbReference type="ARBA" id="ARBA00023098"/>
    </source>
</evidence>
<keyword evidence="6" id="KW-0443">Lipid metabolism</keyword>
<dbReference type="InterPro" id="IPR025202">
    <property type="entry name" value="PLD-like_dom"/>
</dbReference>
<gene>
    <name evidence="8" type="ORF">J0M35_18635</name>
</gene>
<comment type="similarity">
    <text evidence="2">Belongs to the phospholipase D family.</text>
</comment>
<dbReference type="PANTHER" id="PTHR43856">
    <property type="entry name" value="CARDIOLIPIN HYDROLASE"/>
    <property type="match status" value="1"/>
</dbReference>
<comment type="catalytic activity">
    <reaction evidence="1">
        <text>a 1,2-diacyl-sn-glycero-3-phosphocholine + H2O = a 1,2-diacyl-sn-glycero-3-phosphate + choline + H(+)</text>
        <dbReference type="Rhea" id="RHEA:14445"/>
        <dbReference type="ChEBI" id="CHEBI:15354"/>
        <dbReference type="ChEBI" id="CHEBI:15377"/>
        <dbReference type="ChEBI" id="CHEBI:15378"/>
        <dbReference type="ChEBI" id="CHEBI:57643"/>
        <dbReference type="ChEBI" id="CHEBI:58608"/>
        <dbReference type="EC" id="3.1.4.4"/>
    </reaction>
</comment>
<dbReference type="PANTHER" id="PTHR43856:SF1">
    <property type="entry name" value="MITOCHONDRIAL CARDIOLIPIN HYDROLASE"/>
    <property type="match status" value="1"/>
</dbReference>
<reference evidence="8" key="1">
    <citation type="submission" date="2021-02" db="EMBL/GenBank/DDBJ databases">
        <title>Genome-Resolved Metagenomics of a Microbial Community Performing Photosynthetic Biological Nutrient Removal.</title>
        <authorList>
            <person name="Mcdaniel E.A."/>
        </authorList>
    </citation>
    <scope>NUCLEOTIDE SEQUENCE</scope>
    <source>
        <strain evidence="8">UWPOB_OBS1</strain>
    </source>
</reference>
<dbReference type="Pfam" id="PF13091">
    <property type="entry name" value="PLDc_2"/>
    <property type="match status" value="1"/>
</dbReference>
<evidence type="ECO:0000256" key="1">
    <source>
        <dbReference type="ARBA" id="ARBA00000798"/>
    </source>
</evidence>
<dbReference type="EC" id="3.1.4.4" evidence="3"/>
<evidence type="ECO:0000259" key="7">
    <source>
        <dbReference type="Pfam" id="PF13091"/>
    </source>
</evidence>
<evidence type="ECO:0000256" key="3">
    <source>
        <dbReference type="ARBA" id="ARBA00012027"/>
    </source>
</evidence>
<dbReference type="Proteomes" id="UP000664277">
    <property type="component" value="Unassembled WGS sequence"/>
</dbReference>
<name>A0A8J7PI60_9BACT</name>
<evidence type="ECO:0000313" key="9">
    <source>
        <dbReference type="Proteomes" id="UP000664277"/>
    </source>
</evidence>
<dbReference type="InterPro" id="IPR051406">
    <property type="entry name" value="PLD_domain"/>
</dbReference>
<keyword evidence="4" id="KW-0378">Hydrolase</keyword>
<keyword evidence="5" id="KW-0442">Lipid degradation</keyword>
<dbReference type="GO" id="GO:0016891">
    <property type="term" value="F:RNA endonuclease activity producing 5'-phosphomonoesters, hydrolytic mechanism"/>
    <property type="evidence" value="ECO:0007669"/>
    <property type="project" value="TreeGrafter"/>
</dbReference>